<feature type="domain" description="ATPase AAA-type core" evidence="2">
    <location>
        <begin position="24"/>
        <end position="319"/>
    </location>
</feature>
<dbReference type="OrthoDB" id="9792800at2"/>
<dbReference type="EMBL" id="FNVP01000016">
    <property type="protein sequence ID" value="SEG47637.1"/>
    <property type="molecule type" value="Genomic_DNA"/>
</dbReference>
<dbReference type="PIRSF" id="PIRSF034888">
    <property type="entry name" value="P-loop_UCP034888"/>
    <property type="match status" value="1"/>
</dbReference>
<gene>
    <name evidence="3" type="ORF">SAMN04488130_1164</name>
</gene>
<organism evidence="3 4">
    <name type="scientific">Flavobacterium urumqiense</name>
    <dbReference type="NCBI Taxonomy" id="935224"/>
    <lineage>
        <taxon>Bacteria</taxon>
        <taxon>Pseudomonadati</taxon>
        <taxon>Bacteroidota</taxon>
        <taxon>Flavobacteriia</taxon>
        <taxon>Flavobacteriales</taxon>
        <taxon>Flavobacteriaceae</taxon>
        <taxon>Flavobacterium</taxon>
    </lineage>
</organism>
<dbReference type="InterPro" id="IPR014592">
    <property type="entry name" value="P-loop_UCP034888"/>
</dbReference>
<dbReference type="InterPro" id="IPR051396">
    <property type="entry name" value="Bact_Antivir_Def_Nuclease"/>
</dbReference>
<dbReference type="Proteomes" id="UP000236737">
    <property type="component" value="Unassembled WGS sequence"/>
</dbReference>
<dbReference type="SUPFAM" id="SSF52540">
    <property type="entry name" value="P-loop containing nucleoside triphosphate hydrolases"/>
    <property type="match status" value="1"/>
</dbReference>
<accession>A0A1H6AHT4</accession>
<dbReference type="AlphaFoldDB" id="A0A1H6AHT4"/>
<dbReference type="InterPro" id="IPR022532">
    <property type="entry name" value="DUF3696"/>
</dbReference>
<dbReference type="RefSeq" id="WP_104000854.1">
    <property type="nucleotide sequence ID" value="NZ_FNVP01000016.1"/>
</dbReference>
<feature type="domain" description="DUF3696" evidence="1">
    <location>
        <begin position="335"/>
        <end position="376"/>
    </location>
</feature>
<reference evidence="4" key="1">
    <citation type="submission" date="2016-10" db="EMBL/GenBank/DDBJ databases">
        <authorList>
            <person name="Varghese N."/>
            <person name="Submissions S."/>
        </authorList>
    </citation>
    <scope>NUCLEOTIDE SEQUENCE [LARGE SCALE GENOMIC DNA]</scope>
    <source>
        <strain evidence="4">CGMCC 1.9230</strain>
    </source>
</reference>
<dbReference type="Gene3D" id="3.40.50.300">
    <property type="entry name" value="P-loop containing nucleotide triphosphate hydrolases"/>
    <property type="match status" value="1"/>
</dbReference>
<dbReference type="Pfam" id="PF12476">
    <property type="entry name" value="DUF3696"/>
    <property type="match status" value="1"/>
</dbReference>
<dbReference type="InterPro" id="IPR003959">
    <property type="entry name" value="ATPase_AAA_core"/>
</dbReference>
<dbReference type="PANTHER" id="PTHR43581:SF2">
    <property type="entry name" value="EXCINUCLEASE ATPASE SUBUNIT"/>
    <property type="match status" value="1"/>
</dbReference>
<sequence>MIKELQIQNFKCFSNSTPFEFSKINLLTGINGRGKSSLLQSFLILSQSAWRNSNLKKLVINDELINLGNFDDIKNSETPRGENIHFNIKFDNPFIDEAKIQFDENPDKPLEADFVKLDITSHGKNIVINHFDKEVDEIIITFSEVLKKIHFVSADRLGPVKFMEKTNLPEFIHVGPRGEHTINILADSINLPVINEILYKGNDANSLIQQTIEWLSYILEGAKIEIGGKEKESSVLYMLMNNRNNSYAYKPANIGFGYSYILPLIVTGLIAKPGETIIIENPEAHLHPRAQSKIAEFFSKVASCGVQVFIESHSEHILNGLRVSALNPEIDIKFNELAVHYFDESFDSVKLTMDEKGKIPNWPYGFFDQQEIDFADIFKYTR</sequence>
<dbReference type="Pfam" id="PF13304">
    <property type="entry name" value="AAA_21"/>
    <property type="match status" value="1"/>
</dbReference>
<dbReference type="InterPro" id="IPR027417">
    <property type="entry name" value="P-loop_NTPase"/>
</dbReference>
<evidence type="ECO:0000259" key="1">
    <source>
        <dbReference type="Pfam" id="PF12476"/>
    </source>
</evidence>
<dbReference type="PANTHER" id="PTHR43581">
    <property type="entry name" value="ATP/GTP PHOSPHATASE"/>
    <property type="match status" value="1"/>
</dbReference>
<dbReference type="GO" id="GO:0005524">
    <property type="term" value="F:ATP binding"/>
    <property type="evidence" value="ECO:0007669"/>
    <property type="project" value="InterPro"/>
</dbReference>
<evidence type="ECO:0000313" key="4">
    <source>
        <dbReference type="Proteomes" id="UP000236737"/>
    </source>
</evidence>
<protein>
    <submittedName>
        <fullName evidence="3">Predicted ATPase</fullName>
    </submittedName>
</protein>
<evidence type="ECO:0000259" key="2">
    <source>
        <dbReference type="Pfam" id="PF13304"/>
    </source>
</evidence>
<name>A0A1H6AHT4_9FLAO</name>
<dbReference type="GO" id="GO:0016887">
    <property type="term" value="F:ATP hydrolysis activity"/>
    <property type="evidence" value="ECO:0007669"/>
    <property type="project" value="InterPro"/>
</dbReference>
<evidence type="ECO:0000313" key="3">
    <source>
        <dbReference type="EMBL" id="SEG47637.1"/>
    </source>
</evidence>
<keyword evidence="4" id="KW-1185">Reference proteome</keyword>
<proteinExistence type="predicted"/>